<protein>
    <submittedName>
        <fullName evidence="1">Peptidase S9 prolyl oligopeptidase</fullName>
    </submittedName>
</protein>
<organism evidence="1">
    <name type="scientific">Acetithermum autotrophicum</name>
    <dbReference type="NCBI Taxonomy" id="1446466"/>
    <lineage>
        <taxon>Bacteria</taxon>
        <taxon>Candidatus Bipolaricaulota</taxon>
        <taxon>Candidatus Acetithermum</taxon>
    </lineage>
</organism>
<dbReference type="EMBL" id="AP011800">
    <property type="protein sequence ID" value="BAL58423.1"/>
    <property type="molecule type" value="Genomic_DNA"/>
</dbReference>
<sequence>MPNTFRIESLLSARLFMSPQIVGDRVYFISDLSGRLSLYAMNKGGSVPEPLLPSDIALHNPTLMGGVPFYVFPKLKKILVMIDRDGDENYQPYFIPIDGGIPEPVFGDQFKGQQVHAHHCDPDKNTAFFQIDPRTSPLHQTYRVDLQKLKLEDLGTSLYGNWVAGVNKDHTKFILLDSYTAGDHVVYIRERGDRERTLLYGKPIEARDKGEEVPLNSIHSCHFTPRDKGLLFVTSLFEDTYGLGYMKLSKPEEIQPVQIKGVMHKGMGELEYLEHLRENRYLLSYNIDGCSWVYEGTFDEKKLVFKITKNIIGKGTLSNGVVQSLHYDKQRNRYIASFSTANSPTQLYLLEGRRVKPQTNERILGIPKELLSAGEDASYVSHDGLRISARLYLPAKKLGYAAPYPVIFYIHGGPQSQERPNFAWFSMPLIQFFTLNGFAVFVPNVRGSSGYGLKIYEASRPRLGRQGQTRSRRRL</sequence>
<name>H5SQI7_ACEAU</name>
<dbReference type="InterPro" id="IPR011042">
    <property type="entry name" value="6-blade_b-propeller_TolB-like"/>
</dbReference>
<dbReference type="Gene3D" id="2.120.10.30">
    <property type="entry name" value="TolB, C-terminal domain"/>
    <property type="match status" value="1"/>
</dbReference>
<dbReference type="SUPFAM" id="SSF82171">
    <property type="entry name" value="DPP6 N-terminal domain-like"/>
    <property type="match status" value="1"/>
</dbReference>
<dbReference type="InterPro" id="IPR029058">
    <property type="entry name" value="AB_hydrolase_fold"/>
</dbReference>
<dbReference type="Gene3D" id="3.40.50.1820">
    <property type="entry name" value="alpha/beta hydrolase"/>
    <property type="match status" value="1"/>
</dbReference>
<evidence type="ECO:0000313" key="1">
    <source>
        <dbReference type="EMBL" id="BAL58423.1"/>
    </source>
</evidence>
<proteinExistence type="predicted"/>
<dbReference type="AlphaFoldDB" id="H5SQI7"/>
<dbReference type="SUPFAM" id="SSF53474">
    <property type="entry name" value="alpha/beta-Hydrolases"/>
    <property type="match status" value="1"/>
</dbReference>
<gene>
    <name evidence="1" type="ORF">HGMM_OP1C118</name>
</gene>
<reference evidence="1" key="2">
    <citation type="journal article" date="2012" name="PLoS ONE">
        <title>A Deeply Branching Thermophilic Bacterium with an Ancient Acetyl-CoA Pathway Dominates a Subsurface Ecosystem.</title>
        <authorList>
            <person name="Takami H."/>
            <person name="Noguchi H."/>
            <person name="Takaki Y."/>
            <person name="Uchiyama I."/>
            <person name="Toyoda A."/>
            <person name="Nishi S."/>
            <person name="Chee G.-J."/>
            <person name="Arai W."/>
            <person name="Nunoura T."/>
            <person name="Itoh T."/>
            <person name="Hattori M."/>
            <person name="Takai K."/>
        </authorList>
    </citation>
    <scope>NUCLEOTIDE SEQUENCE</scope>
</reference>
<reference evidence="1" key="1">
    <citation type="journal article" date="2005" name="Environ. Microbiol.">
        <title>Genetic and functional properties of uncultivated thermophilic crenarchaeotes from a subsurface gold mine as revealed by analysis of genome fragments.</title>
        <authorList>
            <person name="Nunoura T."/>
            <person name="Hirayama H."/>
            <person name="Takami H."/>
            <person name="Oida H."/>
            <person name="Nishi S."/>
            <person name="Shimamura S."/>
            <person name="Suzuki Y."/>
            <person name="Inagaki F."/>
            <person name="Takai K."/>
            <person name="Nealson K.H."/>
            <person name="Horikoshi K."/>
        </authorList>
    </citation>
    <scope>NUCLEOTIDE SEQUENCE</scope>
</reference>
<accession>H5SQI7</accession>